<sequence length="370" mass="40775">MDALIENFAEVDETWRTSALELAWLQHFSKTWTSLPEWDFKCPSIIPDNMDVSLLVSSERGPCPLCSQSFVTENNPYCIKKHMKFHTKHSISHDGNNLSETTPQKQLLGIKLRCSDLGYTDPSASTLVAATPTKATLQQRSLSIIPRGSDPVVAAVATPPALQSLLKCSSEDDLQGYVDPADFSELLTLFCAKTNTEFVKVSGKSLSTTDYKSTGHLIKWQAVSSHGPKIPYLGMPFMVILRATYECHHGPSHVKPKQQSTLQNEHSYSGKHRRSTSKKVACPAKAYVKKIAVFTDSAFRLEKSQARSKVVKNLTAAIARNENLSVSYRVYVKFPAVECHEGHGFDEVVGALAALSSALAWPPAPLAFHL</sequence>
<dbReference type="Pfam" id="PF15299">
    <property type="entry name" value="ALS2CR8"/>
    <property type="match status" value="1"/>
</dbReference>
<dbReference type="EnsemblMetazoa" id="CapteT208382">
    <property type="protein sequence ID" value="CapteP208382"/>
    <property type="gene ID" value="CapteG208382"/>
</dbReference>
<feature type="region of interest" description="Disordered" evidence="1">
    <location>
        <begin position="252"/>
        <end position="275"/>
    </location>
</feature>
<proteinExistence type="predicted"/>
<accession>R7UK51</accession>
<gene>
    <name evidence="2" type="ORF">CAPTEDRAFT_208382</name>
</gene>
<evidence type="ECO:0000313" key="4">
    <source>
        <dbReference type="Proteomes" id="UP000014760"/>
    </source>
</evidence>
<dbReference type="HOGENOM" id="CLU_748520_0_0_1"/>
<organism evidence="2">
    <name type="scientific">Capitella teleta</name>
    <name type="common">Polychaete worm</name>
    <dbReference type="NCBI Taxonomy" id="283909"/>
    <lineage>
        <taxon>Eukaryota</taxon>
        <taxon>Metazoa</taxon>
        <taxon>Spiralia</taxon>
        <taxon>Lophotrochozoa</taxon>
        <taxon>Annelida</taxon>
        <taxon>Polychaeta</taxon>
        <taxon>Sedentaria</taxon>
        <taxon>Scolecida</taxon>
        <taxon>Capitellidae</taxon>
        <taxon>Capitella</taxon>
    </lineage>
</organism>
<dbReference type="PANTHER" id="PTHR47456">
    <property type="entry name" value="PHD-TYPE DOMAIN-CONTAINING PROTEIN"/>
    <property type="match status" value="1"/>
</dbReference>
<evidence type="ECO:0000256" key="1">
    <source>
        <dbReference type="SAM" id="MobiDB-lite"/>
    </source>
</evidence>
<evidence type="ECO:0000313" key="2">
    <source>
        <dbReference type="EMBL" id="ELU06473.1"/>
    </source>
</evidence>
<dbReference type="EMBL" id="AMQN01022773">
    <property type="status" value="NOT_ANNOTATED_CDS"/>
    <property type="molecule type" value="Genomic_DNA"/>
</dbReference>
<keyword evidence="4" id="KW-1185">Reference proteome</keyword>
<feature type="compositionally biased region" description="Polar residues" evidence="1">
    <location>
        <begin position="257"/>
        <end position="267"/>
    </location>
</feature>
<dbReference type="OrthoDB" id="6113703at2759"/>
<reference evidence="3" key="3">
    <citation type="submission" date="2015-06" db="UniProtKB">
        <authorList>
            <consortium name="EnsemblMetazoa"/>
        </authorList>
    </citation>
    <scope>IDENTIFICATION</scope>
</reference>
<evidence type="ECO:0000313" key="3">
    <source>
        <dbReference type="EnsemblMetazoa" id="CapteP208382"/>
    </source>
</evidence>
<reference evidence="4" key="1">
    <citation type="submission" date="2012-12" db="EMBL/GenBank/DDBJ databases">
        <authorList>
            <person name="Hellsten U."/>
            <person name="Grimwood J."/>
            <person name="Chapman J.A."/>
            <person name="Shapiro H."/>
            <person name="Aerts A."/>
            <person name="Otillar R.P."/>
            <person name="Terry A.Y."/>
            <person name="Boore J.L."/>
            <person name="Simakov O."/>
            <person name="Marletaz F."/>
            <person name="Cho S.-J."/>
            <person name="Edsinger-Gonzales E."/>
            <person name="Havlak P."/>
            <person name="Kuo D.-H."/>
            <person name="Larsson T."/>
            <person name="Lv J."/>
            <person name="Arendt D."/>
            <person name="Savage R."/>
            <person name="Osoegawa K."/>
            <person name="de Jong P."/>
            <person name="Lindberg D.R."/>
            <person name="Seaver E.C."/>
            <person name="Weisblat D.A."/>
            <person name="Putnam N.H."/>
            <person name="Grigoriev I.V."/>
            <person name="Rokhsar D.S."/>
        </authorList>
    </citation>
    <scope>NUCLEOTIDE SEQUENCE</scope>
    <source>
        <strain evidence="4">I ESC-2004</strain>
    </source>
</reference>
<dbReference type="AlphaFoldDB" id="R7UK51"/>
<reference evidence="2 4" key="2">
    <citation type="journal article" date="2013" name="Nature">
        <title>Insights into bilaterian evolution from three spiralian genomes.</title>
        <authorList>
            <person name="Simakov O."/>
            <person name="Marletaz F."/>
            <person name="Cho S.J."/>
            <person name="Edsinger-Gonzales E."/>
            <person name="Havlak P."/>
            <person name="Hellsten U."/>
            <person name="Kuo D.H."/>
            <person name="Larsson T."/>
            <person name="Lv J."/>
            <person name="Arendt D."/>
            <person name="Savage R."/>
            <person name="Osoegawa K."/>
            <person name="de Jong P."/>
            <person name="Grimwood J."/>
            <person name="Chapman J.A."/>
            <person name="Shapiro H."/>
            <person name="Aerts A."/>
            <person name="Otillar R.P."/>
            <person name="Terry A.Y."/>
            <person name="Boore J.L."/>
            <person name="Grigoriev I.V."/>
            <person name="Lindberg D.R."/>
            <person name="Seaver E.C."/>
            <person name="Weisblat D.A."/>
            <person name="Putnam N.H."/>
            <person name="Rokhsar D.S."/>
        </authorList>
    </citation>
    <scope>NUCLEOTIDE SEQUENCE</scope>
    <source>
        <strain evidence="2 4">I ESC-2004</strain>
    </source>
</reference>
<dbReference type="PANTHER" id="PTHR47456:SF1">
    <property type="entry name" value="PHD-TYPE DOMAIN-CONTAINING PROTEIN"/>
    <property type="match status" value="1"/>
</dbReference>
<dbReference type="Proteomes" id="UP000014760">
    <property type="component" value="Unassembled WGS sequence"/>
</dbReference>
<dbReference type="InterPro" id="IPR029309">
    <property type="entry name" value="CaRF"/>
</dbReference>
<protein>
    <submittedName>
        <fullName evidence="2 3">Uncharacterized protein</fullName>
    </submittedName>
</protein>
<name>R7UK51_CAPTE</name>
<dbReference type="EMBL" id="AMQN01022772">
    <property type="status" value="NOT_ANNOTATED_CDS"/>
    <property type="molecule type" value="Genomic_DNA"/>
</dbReference>
<dbReference type="GO" id="GO:0003700">
    <property type="term" value="F:DNA-binding transcription factor activity"/>
    <property type="evidence" value="ECO:0007669"/>
    <property type="project" value="InterPro"/>
</dbReference>
<dbReference type="EMBL" id="KB300612">
    <property type="protein sequence ID" value="ELU06473.1"/>
    <property type="molecule type" value="Genomic_DNA"/>
</dbReference>